<evidence type="ECO:0000259" key="2">
    <source>
        <dbReference type="SMART" id="SM00014"/>
    </source>
</evidence>
<keyword evidence="1" id="KW-1133">Transmembrane helix</keyword>
<evidence type="ECO:0000313" key="3">
    <source>
        <dbReference type="EMBL" id="KKC33124.1"/>
    </source>
</evidence>
<dbReference type="Gene3D" id="1.20.144.10">
    <property type="entry name" value="Phosphatidic acid phosphatase type 2/haloperoxidase"/>
    <property type="match status" value="2"/>
</dbReference>
<dbReference type="PANTHER" id="PTHR14969:SF13">
    <property type="entry name" value="AT30094P"/>
    <property type="match status" value="1"/>
</dbReference>
<sequence length="226" mass="23368">MKLKSDLPLGVLAALLGGFGIVADEVSEGETLGFDNAVLLALRVPGDPSMPIGPSWLPEAARDVTALGSFSVLTILVAGVVAFLALVGKRGTAVFLTASVLGGTTVSTVLKALFDRPRPELTGVAKVFTASFPSGHATISAVVYLTLGAILAEISASQNLTTFFYSAAAFLTVLVGLSRMYLGVHYPTDVVAGWSIGSAWALLCLLIFSAVRARWTDREAVGPSAA</sequence>
<dbReference type="EMBL" id="LAPV01000096">
    <property type="protein sequence ID" value="KKC33124.1"/>
    <property type="molecule type" value="Genomic_DNA"/>
</dbReference>
<dbReference type="CDD" id="cd03392">
    <property type="entry name" value="PAP2_like_2"/>
    <property type="match status" value="1"/>
</dbReference>
<keyword evidence="1" id="KW-0812">Transmembrane</keyword>
<evidence type="ECO:0000313" key="4">
    <source>
        <dbReference type="Proteomes" id="UP000033519"/>
    </source>
</evidence>
<keyword evidence="1" id="KW-0472">Membrane</keyword>
<organism evidence="3 4">
    <name type="scientific">Devosia psychrophila</name>
    <dbReference type="NCBI Taxonomy" id="728005"/>
    <lineage>
        <taxon>Bacteria</taxon>
        <taxon>Pseudomonadati</taxon>
        <taxon>Pseudomonadota</taxon>
        <taxon>Alphaproteobacteria</taxon>
        <taxon>Hyphomicrobiales</taxon>
        <taxon>Devosiaceae</taxon>
        <taxon>Devosia</taxon>
    </lineage>
</organism>
<feature type="transmembrane region" description="Helical" evidence="1">
    <location>
        <begin position="93"/>
        <end position="114"/>
    </location>
</feature>
<dbReference type="InterPro" id="IPR036938">
    <property type="entry name" value="PAP2/HPO_sf"/>
</dbReference>
<dbReference type="SUPFAM" id="SSF48317">
    <property type="entry name" value="Acid phosphatase/Vanadium-dependent haloperoxidase"/>
    <property type="match status" value="1"/>
</dbReference>
<gene>
    <name evidence="3" type="ORF">WH91_10250</name>
</gene>
<reference evidence="3 4" key="1">
    <citation type="submission" date="2015-03" db="EMBL/GenBank/DDBJ databases">
        <authorList>
            <person name="Lepp D."/>
            <person name="Hassan Y.I."/>
            <person name="Li X.-Z."/>
            <person name="Zhou T."/>
        </authorList>
    </citation>
    <scope>NUCLEOTIDE SEQUENCE [LARGE SCALE GENOMIC DNA]</scope>
    <source>
        <strain evidence="3 4">Cr7-05</strain>
    </source>
</reference>
<proteinExistence type="predicted"/>
<dbReference type="Proteomes" id="UP000033519">
    <property type="component" value="Unassembled WGS sequence"/>
</dbReference>
<name>A0ABR5DYM4_9HYPH</name>
<feature type="transmembrane region" description="Helical" evidence="1">
    <location>
        <begin position="163"/>
        <end position="184"/>
    </location>
</feature>
<dbReference type="RefSeq" id="WP_046170919.1">
    <property type="nucleotide sequence ID" value="NZ_LAPV01000096.1"/>
</dbReference>
<feature type="transmembrane region" description="Helical" evidence="1">
    <location>
        <begin position="64"/>
        <end position="86"/>
    </location>
</feature>
<accession>A0ABR5DYM4</accession>
<feature type="transmembrane region" description="Helical" evidence="1">
    <location>
        <begin position="190"/>
        <end position="211"/>
    </location>
</feature>
<comment type="caution">
    <text evidence="3">The sequence shown here is derived from an EMBL/GenBank/DDBJ whole genome shotgun (WGS) entry which is preliminary data.</text>
</comment>
<dbReference type="SMART" id="SM00014">
    <property type="entry name" value="acidPPc"/>
    <property type="match status" value="1"/>
</dbReference>
<protein>
    <recommendedName>
        <fullName evidence="2">Phosphatidic acid phosphatase type 2/haloperoxidase domain-containing protein</fullName>
    </recommendedName>
</protein>
<keyword evidence="4" id="KW-1185">Reference proteome</keyword>
<dbReference type="InterPro" id="IPR000326">
    <property type="entry name" value="PAP2/HPO"/>
</dbReference>
<evidence type="ECO:0000256" key="1">
    <source>
        <dbReference type="SAM" id="Phobius"/>
    </source>
</evidence>
<dbReference type="Pfam" id="PF01569">
    <property type="entry name" value="PAP2"/>
    <property type="match status" value="1"/>
</dbReference>
<feature type="transmembrane region" description="Helical" evidence="1">
    <location>
        <begin position="134"/>
        <end position="151"/>
    </location>
</feature>
<dbReference type="PANTHER" id="PTHR14969">
    <property type="entry name" value="SPHINGOSINE-1-PHOSPHATE PHOSPHOHYDROLASE"/>
    <property type="match status" value="1"/>
</dbReference>
<feature type="domain" description="Phosphatidic acid phosphatase type 2/haloperoxidase" evidence="2">
    <location>
        <begin position="89"/>
        <end position="205"/>
    </location>
</feature>